<evidence type="ECO:0000313" key="1">
    <source>
        <dbReference type="EMBL" id="GBD08596.1"/>
    </source>
</evidence>
<proteinExistence type="predicted"/>
<dbReference type="Proteomes" id="UP000236642">
    <property type="component" value="Unassembled WGS sequence"/>
</dbReference>
<sequence>MDREEQIALAQRIAQALPEVTRNEWMRWLQVVESHGLEKAIRHAEHLAQDVTMRPAIQRANRLIAQAVRSHLNTLQRLPPEERKAVLGYVSWWLRIMTLRGSQSEMW</sequence>
<dbReference type="AlphaFoldDB" id="A0A2H5Y578"/>
<comment type="caution">
    <text evidence="1">The sequence shown here is derived from an EMBL/GenBank/DDBJ whole genome shotgun (WGS) entry which is preliminary data.</text>
</comment>
<name>A0A2H5Y578_9CHLR</name>
<evidence type="ECO:0000313" key="2">
    <source>
        <dbReference type="Proteomes" id="UP000236642"/>
    </source>
</evidence>
<accession>A0A2H5Y578</accession>
<organism evidence="1 2">
    <name type="scientific">Candidatus Thermoflexus japonica</name>
    <dbReference type="NCBI Taxonomy" id="2035417"/>
    <lineage>
        <taxon>Bacteria</taxon>
        <taxon>Bacillati</taxon>
        <taxon>Chloroflexota</taxon>
        <taxon>Thermoflexia</taxon>
        <taxon>Thermoflexales</taxon>
        <taxon>Thermoflexaceae</taxon>
        <taxon>Thermoflexus</taxon>
    </lineage>
</organism>
<reference evidence="2" key="1">
    <citation type="submission" date="2017-09" db="EMBL/GenBank/DDBJ databases">
        <title>Metaegenomics of thermophilic ammonia-oxidizing enrichment culture.</title>
        <authorList>
            <person name="Kato S."/>
            <person name="Suzuki K."/>
        </authorList>
    </citation>
    <scope>NUCLEOTIDE SEQUENCE [LARGE SCALE GENOMIC DNA]</scope>
</reference>
<gene>
    <name evidence="1" type="ORF">HRbin22_00837</name>
</gene>
<dbReference type="EMBL" id="BEHY01000013">
    <property type="protein sequence ID" value="GBD08596.1"/>
    <property type="molecule type" value="Genomic_DNA"/>
</dbReference>
<protein>
    <submittedName>
        <fullName evidence="1">Uncharacterized protein</fullName>
    </submittedName>
</protein>